<gene>
    <name evidence="2" type="ORF">OJ995_08590</name>
</gene>
<dbReference type="RefSeq" id="WP_264369041.1">
    <property type="nucleotide sequence ID" value="NZ_JAPCIO010000005.1"/>
</dbReference>
<sequence>MIKLNSALLLYFIAIILFVIASIFGNENLELFSKPMIIPSLFYYYYIRVRGRINFLFSFSILLYFIGEIILLINKDAFFFEGFAFFLIPYFIISYFLFQDFRYYIKKKKIQINNFSFYVIIILFIYISINMISLLKDDGSVKMIIYSLFGILLFFMGLLVGIIQINCANRTVLFSSLMVTSFIISDIFYIFFTRIPDFLFLKVIYHLLQELTFYFYFSYFISRTNFKIYGKSFI</sequence>
<accession>A0ABT3EI57</accession>
<feature type="transmembrane region" description="Helical" evidence="1">
    <location>
        <begin position="172"/>
        <end position="192"/>
    </location>
</feature>
<feature type="transmembrane region" description="Helical" evidence="1">
    <location>
        <begin position="198"/>
        <end position="221"/>
    </location>
</feature>
<protein>
    <recommendedName>
        <fullName evidence="4">YhhN-like protein</fullName>
    </recommendedName>
</protein>
<dbReference type="Proteomes" id="UP001165677">
    <property type="component" value="Unassembled WGS sequence"/>
</dbReference>
<feature type="transmembrane region" description="Helical" evidence="1">
    <location>
        <begin position="54"/>
        <end position="73"/>
    </location>
</feature>
<feature type="transmembrane region" description="Helical" evidence="1">
    <location>
        <begin position="144"/>
        <end position="165"/>
    </location>
</feature>
<keyword evidence="1" id="KW-0472">Membrane</keyword>
<keyword evidence="3" id="KW-1185">Reference proteome</keyword>
<proteinExistence type="predicted"/>
<organism evidence="2 3">
    <name type="scientific">Flavobacterium lacisediminis</name>
    <dbReference type="NCBI Taxonomy" id="2989705"/>
    <lineage>
        <taxon>Bacteria</taxon>
        <taxon>Pseudomonadati</taxon>
        <taxon>Bacteroidota</taxon>
        <taxon>Flavobacteriia</taxon>
        <taxon>Flavobacteriales</taxon>
        <taxon>Flavobacteriaceae</taxon>
        <taxon>Flavobacterium</taxon>
    </lineage>
</organism>
<feature type="transmembrane region" description="Helical" evidence="1">
    <location>
        <begin position="110"/>
        <end position="132"/>
    </location>
</feature>
<reference evidence="2" key="1">
    <citation type="submission" date="2022-10" db="EMBL/GenBank/DDBJ databases">
        <title>Flavobacterium sp. nov., a bacterium isolated from lake sediment.</title>
        <authorList>
            <person name="Qu J.-H."/>
        </authorList>
    </citation>
    <scope>NUCLEOTIDE SEQUENCE</scope>
    <source>
        <strain evidence="2">TH16-21</strain>
    </source>
</reference>
<comment type="caution">
    <text evidence="2">The sequence shown here is derived from an EMBL/GenBank/DDBJ whole genome shotgun (WGS) entry which is preliminary data.</text>
</comment>
<name>A0ABT3EI57_9FLAO</name>
<keyword evidence="1" id="KW-0812">Transmembrane</keyword>
<feature type="transmembrane region" description="Helical" evidence="1">
    <location>
        <begin position="31"/>
        <end position="47"/>
    </location>
</feature>
<dbReference type="EMBL" id="JAPCIO010000005">
    <property type="protein sequence ID" value="MCW1148275.1"/>
    <property type="molecule type" value="Genomic_DNA"/>
</dbReference>
<feature type="transmembrane region" description="Helical" evidence="1">
    <location>
        <begin position="79"/>
        <end position="98"/>
    </location>
</feature>
<evidence type="ECO:0000313" key="2">
    <source>
        <dbReference type="EMBL" id="MCW1148275.1"/>
    </source>
</evidence>
<evidence type="ECO:0000256" key="1">
    <source>
        <dbReference type="SAM" id="Phobius"/>
    </source>
</evidence>
<evidence type="ECO:0000313" key="3">
    <source>
        <dbReference type="Proteomes" id="UP001165677"/>
    </source>
</evidence>
<keyword evidence="1" id="KW-1133">Transmembrane helix</keyword>
<feature type="transmembrane region" description="Helical" evidence="1">
    <location>
        <begin position="7"/>
        <end position="25"/>
    </location>
</feature>
<evidence type="ECO:0008006" key="4">
    <source>
        <dbReference type="Google" id="ProtNLM"/>
    </source>
</evidence>